<evidence type="ECO:0000313" key="9">
    <source>
        <dbReference type="Proteomes" id="UP000016927"/>
    </source>
</evidence>
<name>R0M124_NOSB1</name>
<evidence type="ECO:0000256" key="2">
    <source>
        <dbReference type="ARBA" id="ARBA00022692"/>
    </source>
</evidence>
<protein>
    <recommendedName>
        <fullName evidence="5">Endoplasmic reticulum transmembrane protein</fullName>
    </recommendedName>
</protein>
<dbReference type="OrthoDB" id="435607at2759"/>
<dbReference type="InterPro" id="IPR008417">
    <property type="entry name" value="BAP29/BAP31"/>
</dbReference>
<feature type="domain" description="BAP29/BAP31 transmembrane" evidence="7">
    <location>
        <begin position="1"/>
        <end position="71"/>
    </location>
</feature>
<dbReference type="GO" id="GO:0005789">
    <property type="term" value="C:endoplasmic reticulum membrane"/>
    <property type="evidence" value="ECO:0007669"/>
    <property type="project" value="UniProtKB-SubCell"/>
</dbReference>
<dbReference type="GO" id="GO:0006888">
    <property type="term" value="P:endoplasmic reticulum to Golgi vesicle-mediated transport"/>
    <property type="evidence" value="ECO:0007669"/>
    <property type="project" value="UniProtKB-UniRule"/>
</dbReference>
<dbReference type="InterPro" id="IPR040463">
    <property type="entry name" value="BAP29/BAP31_N"/>
</dbReference>
<evidence type="ECO:0000256" key="4">
    <source>
        <dbReference type="ARBA" id="ARBA00023136"/>
    </source>
</evidence>
<keyword evidence="5" id="KW-0653">Protein transport</keyword>
<dbReference type="PANTHER" id="PTHR12701">
    <property type="entry name" value="BCR-ASSOCIATED PROTEIN, BAP"/>
    <property type="match status" value="1"/>
</dbReference>
<feature type="transmembrane region" description="Helical" evidence="5">
    <location>
        <begin position="87"/>
        <end position="110"/>
    </location>
</feature>
<keyword evidence="4 5" id="KW-0472">Membrane</keyword>
<keyword evidence="5" id="KW-0931">ER-Golgi transport</keyword>
<dbReference type="Pfam" id="PF05529">
    <property type="entry name" value="Bap31"/>
    <property type="match status" value="2"/>
</dbReference>
<organism evidence="8 9">
    <name type="scientific">Nosema bombycis (strain CQ1 / CVCC 102059)</name>
    <name type="common">Microsporidian parasite</name>
    <name type="synonym">Pebrine of silkworm</name>
    <dbReference type="NCBI Taxonomy" id="578461"/>
    <lineage>
        <taxon>Eukaryota</taxon>
        <taxon>Fungi</taxon>
        <taxon>Fungi incertae sedis</taxon>
        <taxon>Microsporidia</taxon>
        <taxon>Nosematidae</taxon>
        <taxon>Nosema</taxon>
    </lineage>
</organism>
<dbReference type="GO" id="GO:0070973">
    <property type="term" value="P:protein localization to endoplasmic reticulum exit site"/>
    <property type="evidence" value="ECO:0007669"/>
    <property type="project" value="UniProtKB-UniRule"/>
</dbReference>
<dbReference type="Proteomes" id="UP000016927">
    <property type="component" value="Unassembled WGS sequence"/>
</dbReference>
<dbReference type="EMBL" id="KB909828">
    <property type="protein sequence ID" value="EOB11729.1"/>
    <property type="molecule type" value="Genomic_DNA"/>
</dbReference>
<evidence type="ECO:0000256" key="6">
    <source>
        <dbReference type="SAM" id="Coils"/>
    </source>
</evidence>
<feature type="coiled-coil region" evidence="6">
    <location>
        <begin position="130"/>
        <end position="195"/>
    </location>
</feature>
<dbReference type="GO" id="GO:0006886">
    <property type="term" value="P:intracellular protein transport"/>
    <property type="evidence" value="ECO:0007669"/>
    <property type="project" value="UniProtKB-UniRule"/>
</dbReference>
<feature type="transmembrane region" description="Helical" evidence="5">
    <location>
        <begin position="47"/>
        <end position="67"/>
    </location>
</feature>
<reference evidence="8 9" key="1">
    <citation type="journal article" date="2013" name="BMC Genomics">
        <title>Comparative genomics of parasitic silkworm microsporidia reveal an association between genome expansion and host adaptation.</title>
        <authorList>
            <person name="Pan G."/>
            <person name="Xu J."/>
            <person name="Li T."/>
            <person name="Xia Q."/>
            <person name="Liu S.L."/>
            <person name="Zhang G."/>
            <person name="Li S."/>
            <person name="Li C."/>
            <person name="Liu H."/>
            <person name="Yang L."/>
            <person name="Liu T."/>
            <person name="Zhang X."/>
            <person name="Wu Z."/>
            <person name="Fan W."/>
            <person name="Dang X."/>
            <person name="Xiang H."/>
            <person name="Tao M."/>
            <person name="Li Y."/>
            <person name="Hu J."/>
            <person name="Li Z."/>
            <person name="Lin L."/>
            <person name="Luo J."/>
            <person name="Geng L."/>
            <person name="Wang L."/>
            <person name="Long M."/>
            <person name="Wan Y."/>
            <person name="He N."/>
            <person name="Zhang Z."/>
            <person name="Lu C."/>
            <person name="Keeling P.J."/>
            <person name="Wang J."/>
            <person name="Xiang Z."/>
            <person name="Zhou Z."/>
        </authorList>
    </citation>
    <scope>NUCLEOTIDE SEQUENCE [LARGE SCALE GENOMIC DNA]</scope>
    <source>
        <strain evidence="9">CQ1 / CVCC 102059</strain>
    </source>
</reference>
<comment type="function">
    <text evidence="5">May play a role in anterograde transport of membrane proteins from the endoplasmic reticulum to the Golgi.</text>
</comment>
<dbReference type="OMA" id="YIVIMIN"/>
<dbReference type="VEuPathDB" id="MicrosporidiaDB:NBO_921g0002"/>
<keyword evidence="6" id="KW-0175">Coiled coil</keyword>
<evidence type="ECO:0000256" key="5">
    <source>
        <dbReference type="RuleBase" id="RU367026"/>
    </source>
</evidence>
<feature type="domain" description="BAP29/BAP31 transmembrane" evidence="7">
    <location>
        <begin position="78"/>
        <end position="116"/>
    </location>
</feature>
<comment type="similarity">
    <text evidence="5">Belongs to the BCAP29/BCAP31 family.</text>
</comment>
<gene>
    <name evidence="8" type="ORF">NBO_921g0002</name>
</gene>
<sequence length="197" mass="23575">MGITTQLVQSILYAEMSLFTLLILPLPNYVSRMFISMFHESQFSRPFAHILWVLYIMIFILFIDSIYRQYNTIEDRILAYYTERNFYLTGFTLYLALIFKMFTTMLIKLYKEEQSAKILKKQAINQGKFVEDLLKKVESKDEKILELDGEIKDLNKKLLSTKVLLKQYKNNQHEYFALLDKYNDLENKIRKESKKSK</sequence>
<keyword evidence="2 5" id="KW-0812">Transmembrane</keyword>
<accession>R0M124</accession>
<evidence type="ECO:0000256" key="1">
    <source>
        <dbReference type="ARBA" id="ARBA00004141"/>
    </source>
</evidence>
<evidence type="ECO:0000259" key="7">
    <source>
        <dbReference type="Pfam" id="PF05529"/>
    </source>
</evidence>
<feature type="non-terminal residue" evidence="8">
    <location>
        <position position="197"/>
    </location>
</feature>
<keyword evidence="5" id="KW-0813">Transport</keyword>
<keyword evidence="3 5" id="KW-1133">Transmembrane helix</keyword>
<dbReference type="PANTHER" id="PTHR12701:SF20">
    <property type="entry name" value="ENDOPLASMIC RETICULUM TRANSMEMBRANE PROTEIN"/>
    <property type="match status" value="1"/>
</dbReference>
<comment type="subcellular location">
    <subcellularLocation>
        <location evidence="5">Endoplasmic reticulum membrane</location>
        <topology evidence="5">Multi-pass membrane protein</topology>
    </subcellularLocation>
    <subcellularLocation>
        <location evidence="1">Membrane</location>
        <topology evidence="1">Multi-pass membrane protein</topology>
    </subcellularLocation>
</comment>
<evidence type="ECO:0000313" key="8">
    <source>
        <dbReference type="EMBL" id="EOB11729.1"/>
    </source>
</evidence>
<proteinExistence type="inferred from homology"/>
<feature type="transmembrane region" description="Helical" evidence="5">
    <location>
        <begin position="6"/>
        <end position="26"/>
    </location>
</feature>
<evidence type="ECO:0000256" key="3">
    <source>
        <dbReference type="ARBA" id="ARBA00022989"/>
    </source>
</evidence>
<dbReference type="HOGENOM" id="CLU_120104_0_0_1"/>
<keyword evidence="5" id="KW-0256">Endoplasmic reticulum</keyword>
<keyword evidence="9" id="KW-1185">Reference proteome</keyword>
<dbReference type="AlphaFoldDB" id="R0M124"/>
<dbReference type="STRING" id="578461.R0M124"/>